<feature type="domain" description="CSN8/PSMD8/EIF3K" evidence="6">
    <location>
        <begin position="46"/>
        <end position="184"/>
    </location>
</feature>
<dbReference type="OrthoDB" id="5351233at2759"/>
<comment type="subcellular location">
    <subcellularLocation>
        <location evidence="2">Cytoplasm</location>
    </subcellularLocation>
    <subcellularLocation>
        <location evidence="1">Nucleus</location>
    </subcellularLocation>
</comment>
<dbReference type="PANTHER" id="PTHR13339">
    <property type="entry name" value="COP9 SIGNALOSOME COMPLEX SUBUNIT 8"/>
    <property type="match status" value="1"/>
</dbReference>
<evidence type="ECO:0000313" key="7">
    <source>
        <dbReference type="EMBL" id="GAQ90147.1"/>
    </source>
</evidence>
<name>A0A1Y1INE9_KLENI</name>
<evidence type="ECO:0000256" key="5">
    <source>
        <dbReference type="ARBA" id="ARBA00023242"/>
    </source>
</evidence>
<gene>
    <name evidence="7" type="ORF">KFL_006060010</name>
</gene>
<evidence type="ECO:0000256" key="1">
    <source>
        <dbReference type="ARBA" id="ARBA00004123"/>
    </source>
</evidence>
<dbReference type="GO" id="GO:0005737">
    <property type="term" value="C:cytoplasm"/>
    <property type="evidence" value="ECO:0007669"/>
    <property type="project" value="UniProtKB-SubCell"/>
</dbReference>
<dbReference type="Pfam" id="PF10075">
    <property type="entry name" value="CSN8_PSD8_EIF3K"/>
    <property type="match status" value="1"/>
</dbReference>
<dbReference type="InterPro" id="IPR033464">
    <property type="entry name" value="CSN8_PSD8_EIF3K"/>
</dbReference>
<evidence type="ECO:0000313" key="8">
    <source>
        <dbReference type="Proteomes" id="UP000054558"/>
    </source>
</evidence>
<dbReference type="OMA" id="MRIPDKL"/>
<sequence length="204" mass="23095">MSDAGPSNSRTYEVVQRALTQRQFHDLACILDALELEVAGSALDADWPYVLHLLGHVILQDLNSARFLWKRIPQSMKLSNPELQAAWRIVQALWQHDRPEVHRALKGYAWTQPAQGLVTAIGEEFGMQMFKLLSTSYSSMYVDEAARILGVTTAETIALALQRGWSVDPTSKILTTTKSRERPEQKTDVSHLQNLTDYVFQLEQ</sequence>
<protein>
    <recommendedName>
        <fullName evidence="6">CSN8/PSMD8/EIF3K domain-containing protein</fullName>
    </recommendedName>
</protein>
<keyword evidence="5" id="KW-0539">Nucleus</keyword>
<evidence type="ECO:0000256" key="2">
    <source>
        <dbReference type="ARBA" id="ARBA00004496"/>
    </source>
</evidence>
<keyword evidence="8" id="KW-1185">Reference proteome</keyword>
<proteinExistence type="predicted"/>
<dbReference type="GO" id="GO:0010387">
    <property type="term" value="P:COP9 signalosome assembly"/>
    <property type="evidence" value="ECO:0007669"/>
    <property type="project" value="InterPro"/>
</dbReference>
<keyword evidence="4" id="KW-0736">Signalosome</keyword>
<evidence type="ECO:0000256" key="4">
    <source>
        <dbReference type="ARBA" id="ARBA00022790"/>
    </source>
</evidence>
<dbReference type="AlphaFoldDB" id="A0A1Y1INE9"/>
<dbReference type="Proteomes" id="UP000054558">
    <property type="component" value="Unassembled WGS sequence"/>
</dbReference>
<reference evidence="7 8" key="1">
    <citation type="journal article" date="2014" name="Nat. Commun.">
        <title>Klebsormidium flaccidum genome reveals primary factors for plant terrestrial adaptation.</title>
        <authorList>
            <person name="Hori K."/>
            <person name="Maruyama F."/>
            <person name="Fujisawa T."/>
            <person name="Togashi T."/>
            <person name="Yamamoto N."/>
            <person name="Seo M."/>
            <person name="Sato S."/>
            <person name="Yamada T."/>
            <person name="Mori H."/>
            <person name="Tajima N."/>
            <person name="Moriyama T."/>
            <person name="Ikeuchi M."/>
            <person name="Watanabe M."/>
            <person name="Wada H."/>
            <person name="Kobayashi K."/>
            <person name="Saito M."/>
            <person name="Masuda T."/>
            <person name="Sasaki-Sekimoto Y."/>
            <person name="Mashiguchi K."/>
            <person name="Awai K."/>
            <person name="Shimojima M."/>
            <person name="Masuda S."/>
            <person name="Iwai M."/>
            <person name="Nobusawa T."/>
            <person name="Narise T."/>
            <person name="Kondo S."/>
            <person name="Saito H."/>
            <person name="Sato R."/>
            <person name="Murakawa M."/>
            <person name="Ihara Y."/>
            <person name="Oshima-Yamada Y."/>
            <person name="Ohtaka K."/>
            <person name="Satoh M."/>
            <person name="Sonobe K."/>
            <person name="Ishii M."/>
            <person name="Ohtani R."/>
            <person name="Kanamori-Sato M."/>
            <person name="Honoki R."/>
            <person name="Miyazaki D."/>
            <person name="Mochizuki H."/>
            <person name="Umetsu J."/>
            <person name="Higashi K."/>
            <person name="Shibata D."/>
            <person name="Kamiya Y."/>
            <person name="Sato N."/>
            <person name="Nakamura Y."/>
            <person name="Tabata S."/>
            <person name="Ida S."/>
            <person name="Kurokawa K."/>
            <person name="Ohta H."/>
        </authorList>
    </citation>
    <scope>NUCLEOTIDE SEQUENCE [LARGE SCALE GENOMIC DNA]</scope>
    <source>
        <strain evidence="7 8">NIES-2285</strain>
    </source>
</reference>
<dbReference type="PANTHER" id="PTHR13339:SF0">
    <property type="entry name" value="COP9 SIGNALOSOME COMPLEX SUBUNIT 8"/>
    <property type="match status" value="1"/>
</dbReference>
<accession>A0A1Y1INE9</accession>
<evidence type="ECO:0000259" key="6">
    <source>
        <dbReference type="Pfam" id="PF10075"/>
    </source>
</evidence>
<dbReference type="STRING" id="105231.A0A1Y1INE9"/>
<dbReference type="InterPro" id="IPR033205">
    <property type="entry name" value="COP9_CSN8"/>
</dbReference>
<dbReference type="EMBL" id="DF237555">
    <property type="protein sequence ID" value="GAQ90147.1"/>
    <property type="molecule type" value="Genomic_DNA"/>
</dbReference>
<evidence type="ECO:0000256" key="3">
    <source>
        <dbReference type="ARBA" id="ARBA00022490"/>
    </source>
</evidence>
<dbReference type="GO" id="GO:0000338">
    <property type="term" value="P:protein deneddylation"/>
    <property type="evidence" value="ECO:0007669"/>
    <property type="project" value="InterPro"/>
</dbReference>
<keyword evidence="3" id="KW-0963">Cytoplasm</keyword>
<dbReference type="GO" id="GO:0008180">
    <property type="term" value="C:COP9 signalosome"/>
    <property type="evidence" value="ECO:0007669"/>
    <property type="project" value="UniProtKB-KW"/>
</dbReference>
<organism evidence="7 8">
    <name type="scientific">Klebsormidium nitens</name>
    <name type="common">Green alga</name>
    <name type="synonym">Ulothrix nitens</name>
    <dbReference type="NCBI Taxonomy" id="105231"/>
    <lineage>
        <taxon>Eukaryota</taxon>
        <taxon>Viridiplantae</taxon>
        <taxon>Streptophyta</taxon>
        <taxon>Klebsormidiophyceae</taxon>
        <taxon>Klebsormidiales</taxon>
        <taxon>Klebsormidiaceae</taxon>
        <taxon>Klebsormidium</taxon>
    </lineage>
</organism>
<dbReference type="Gene3D" id="1.25.40.990">
    <property type="match status" value="1"/>
</dbReference>